<keyword evidence="5 8" id="KW-0472">Membrane</keyword>
<dbReference type="Proteomes" id="UP000075920">
    <property type="component" value="Unassembled WGS sequence"/>
</dbReference>
<comment type="function">
    <text evidence="8">Gustatory receptor which mediates acceptance or avoidance behavior, depending on its substrates.</text>
</comment>
<feature type="transmembrane region" description="Helical" evidence="8">
    <location>
        <begin position="34"/>
        <end position="62"/>
    </location>
</feature>
<feature type="transmembrane region" description="Helical" evidence="8">
    <location>
        <begin position="165"/>
        <end position="188"/>
    </location>
</feature>
<dbReference type="GO" id="GO:0043025">
    <property type="term" value="C:neuronal cell body"/>
    <property type="evidence" value="ECO:0007669"/>
    <property type="project" value="TreeGrafter"/>
</dbReference>
<comment type="caution">
    <text evidence="8">Lacks conserved residue(s) required for the propagation of feature annotation.</text>
</comment>
<feature type="transmembrane region" description="Helical" evidence="8">
    <location>
        <begin position="239"/>
        <end position="263"/>
    </location>
</feature>
<keyword evidence="6 8" id="KW-0675">Receptor</keyword>
<keyword evidence="7 8" id="KW-0807">Transducer</keyword>
<dbReference type="VEuPathDB" id="VectorBase:AMIN001702"/>
<keyword evidence="3 8" id="KW-0812">Transmembrane</keyword>
<evidence type="ECO:0000256" key="7">
    <source>
        <dbReference type="ARBA" id="ARBA00023224"/>
    </source>
</evidence>
<dbReference type="GO" id="GO:0030424">
    <property type="term" value="C:axon"/>
    <property type="evidence" value="ECO:0007669"/>
    <property type="project" value="TreeGrafter"/>
</dbReference>
<dbReference type="InterPro" id="IPR013604">
    <property type="entry name" value="7TM_chemorcpt"/>
</dbReference>
<evidence type="ECO:0000313" key="9">
    <source>
        <dbReference type="EnsemblMetazoa" id="AMIN001702-PA"/>
    </source>
</evidence>
<evidence type="ECO:0000256" key="1">
    <source>
        <dbReference type="ARBA" id="ARBA00004651"/>
    </source>
</evidence>
<evidence type="ECO:0000256" key="6">
    <source>
        <dbReference type="ARBA" id="ARBA00023170"/>
    </source>
</evidence>
<dbReference type="EnsemblMetazoa" id="AMIN001702-RA">
    <property type="protein sequence ID" value="AMIN001702-PA"/>
    <property type="gene ID" value="AMIN001702"/>
</dbReference>
<reference evidence="9" key="2">
    <citation type="submission" date="2020-05" db="UniProtKB">
        <authorList>
            <consortium name="EnsemblMetazoa"/>
        </authorList>
    </citation>
    <scope>IDENTIFICATION</scope>
    <source>
        <strain evidence="9">MINIMUS1</strain>
    </source>
</reference>
<keyword evidence="4 8" id="KW-1133">Transmembrane helix</keyword>
<dbReference type="GO" id="GO:0007165">
    <property type="term" value="P:signal transduction"/>
    <property type="evidence" value="ECO:0007669"/>
    <property type="project" value="UniProtKB-KW"/>
</dbReference>
<reference evidence="10" key="1">
    <citation type="submission" date="2013-03" db="EMBL/GenBank/DDBJ databases">
        <title>The Genome Sequence of Anopheles minimus MINIMUS1.</title>
        <authorList>
            <consortium name="The Broad Institute Genomics Platform"/>
            <person name="Neafsey D.E."/>
            <person name="Walton C."/>
            <person name="Walker B."/>
            <person name="Young S.K."/>
            <person name="Zeng Q."/>
            <person name="Gargeya S."/>
            <person name="Fitzgerald M."/>
            <person name="Haas B."/>
            <person name="Abouelleil A."/>
            <person name="Allen A.W."/>
            <person name="Alvarado L."/>
            <person name="Arachchi H.M."/>
            <person name="Berlin A.M."/>
            <person name="Chapman S.B."/>
            <person name="Gainer-Dewar J."/>
            <person name="Goldberg J."/>
            <person name="Griggs A."/>
            <person name="Gujja S."/>
            <person name="Hansen M."/>
            <person name="Howarth C."/>
            <person name="Imamovic A."/>
            <person name="Ireland A."/>
            <person name="Larimer J."/>
            <person name="McCowan C."/>
            <person name="Murphy C."/>
            <person name="Pearson M."/>
            <person name="Poon T.W."/>
            <person name="Priest M."/>
            <person name="Roberts A."/>
            <person name="Saif S."/>
            <person name="Shea T."/>
            <person name="Sisk P."/>
            <person name="Sykes S."/>
            <person name="Wortman J."/>
            <person name="Nusbaum C."/>
            <person name="Birren B."/>
        </authorList>
    </citation>
    <scope>NUCLEOTIDE SEQUENCE [LARGE SCALE GENOMIC DNA]</scope>
    <source>
        <strain evidence="10">MINIMUS1</strain>
    </source>
</reference>
<dbReference type="PANTHER" id="PTHR21143:SF133">
    <property type="entry name" value="GUSTATORY AND PHEROMONE RECEPTOR 32A-RELATED"/>
    <property type="match status" value="1"/>
</dbReference>
<dbReference type="GO" id="GO:0008049">
    <property type="term" value="P:male courtship behavior"/>
    <property type="evidence" value="ECO:0007669"/>
    <property type="project" value="TreeGrafter"/>
</dbReference>
<dbReference type="STRING" id="112268.A0A182VUF9"/>
<protein>
    <recommendedName>
        <fullName evidence="8">Gustatory receptor</fullName>
    </recommendedName>
</protein>
<feature type="transmembrane region" description="Helical" evidence="8">
    <location>
        <begin position="278"/>
        <end position="303"/>
    </location>
</feature>
<evidence type="ECO:0000256" key="2">
    <source>
        <dbReference type="ARBA" id="ARBA00022475"/>
    </source>
</evidence>
<feature type="transmembrane region" description="Helical" evidence="8">
    <location>
        <begin position="357"/>
        <end position="377"/>
    </location>
</feature>
<name>A0A182VUF9_9DIPT</name>
<evidence type="ECO:0000313" key="10">
    <source>
        <dbReference type="Proteomes" id="UP000075920"/>
    </source>
</evidence>
<sequence length="383" mass="43906">MTLFTILTSLLYVKSVLTGVIPFRFHRSSLTLELNSALLCFCFLVAIAGPTIQFGIYVSMLIKAFKRINVTFSYAVFMSFGDVFIFIVPPCYLLTQQTNVKQLYEIMKKLYQSPVLVDEFPVKVWFRKCLLFNLSYECAYSVNILCNVFLPGGASDPAYLQMLPWMVLSLLTKSTVLLLLYGAVQYVMMVAVKLQKLLTTPNISMGPVQQENIRQLHLGKYGYMEFYELLWKASQSINALFGVPLLAYLSGAFIHAISIYYVVCYKMLVGWSRYSSHLLFLGGLEFIWTNFDLMYLIIIVGACGKIREESRKTQKLLLRLNLNPMDHKLKQSIEVFVLQTLHQPLEFTACRMFTLDYTVLFSIAASVTNYLIILIQFEMAIDH</sequence>
<comment type="subcellular location">
    <subcellularLocation>
        <location evidence="1 8">Cell membrane</location>
        <topology evidence="1 8">Multi-pass membrane protein</topology>
    </subcellularLocation>
</comment>
<dbReference type="AlphaFoldDB" id="A0A182VUF9"/>
<evidence type="ECO:0000256" key="5">
    <source>
        <dbReference type="ARBA" id="ARBA00023136"/>
    </source>
</evidence>
<dbReference type="GO" id="GO:0050909">
    <property type="term" value="P:sensory perception of taste"/>
    <property type="evidence" value="ECO:0007669"/>
    <property type="project" value="InterPro"/>
</dbReference>
<dbReference type="GO" id="GO:0007635">
    <property type="term" value="P:chemosensory behavior"/>
    <property type="evidence" value="ECO:0007669"/>
    <property type="project" value="TreeGrafter"/>
</dbReference>
<feature type="transmembrane region" description="Helical" evidence="8">
    <location>
        <begin position="74"/>
        <end position="95"/>
    </location>
</feature>
<evidence type="ECO:0000256" key="4">
    <source>
        <dbReference type="ARBA" id="ARBA00022989"/>
    </source>
</evidence>
<dbReference type="GO" id="GO:0030425">
    <property type="term" value="C:dendrite"/>
    <property type="evidence" value="ECO:0007669"/>
    <property type="project" value="TreeGrafter"/>
</dbReference>
<evidence type="ECO:0000256" key="8">
    <source>
        <dbReference type="RuleBase" id="RU363108"/>
    </source>
</evidence>
<dbReference type="GO" id="GO:0005886">
    <property type="term" value="C:plasma membrane"/>
    <property type="evidence" value="ECO:0007669"/>
    <property type="project" value="UniProtKB-SubCell"/>
</dbReference>
<keyword evidence="10" id="KW-1185">Reference proteome</keyword>
<proteinExistence type="inferred from homology"/>
<comment type="similarity">
    <text evidence="8">Belongs to the insect chemoreceptor superfamily. Gustatory receptor (GR) family.</text>
</comment>
<dbReference type="Pfam" id="PF08395">
    <property type="entry name" value="7tm_7"/>
    <property type="match status" value="1"/>
</dbReference>
<keyword evidence="2 8" id="KW-1003">Cell membrane</keyword>
<dbReference type="PANTHER" id="PTHR21143">
    <property type="entry name" value="INVERTEBRATE GUSTATORY RECEPTOR"/>
    <property type="match status" value="1"/>
</dbReference>
<organism evidence="9 10">
    <name type="scientific">Anopheles minimus</name>
    <dbReference type="NCBI Taxonomy" id="112268"/>
    <lineage>
        <taxon>Eukaryota</taxon>
        <taxon>Metazoa</taxon>
        <taxon>Ecdysozoa</taxon>
        <taxon>Arthropoda</taxon>
        <taxon>Hexapoda</taxon>
        <taxon>Insecta</taxon>
        <taxon>Pterygota</taxon>
        <taxon>Neoptera</taxon>
        <taxon>Endopterygota</taxon>
        <taxon>Diptera</taxon>
        <taxon>Nematocera</taxon>
        <taxon>Culicoidea</taxon>
        <taxon>Culicidae</taxon>
        <taxon>Anophelinae</taxon>
        <taxon>Anopheles</taxon>
    </lineage>
</organism>
<evidence type="ECO:0000256" key="3">
    <source>
        <dbReference type="ARBA" id="ARBA00022692"/>
    </source>
</evidence>
<accession>A0A182VUF9</accession>